<evidence type="ECO:0000256" key="11">
    <source>
        <dbReference type="ARBA" id="ARBA00022989"/>
    </source>
</evidence>
<feature type="transmembrane region" description="Helical" evidence="18">
    <location>
        <begin position="291"/>
        <end position="310"/>
    </location>
</feature>
<dbReference type="PROSITE" id="PS51003">
    <property type="entry name" value="CYTB_CTER"/>
    <property type="match status" value="1"/>
</dbReference>
<evidence type="ECO:0000256" key="12">
    <source>
        <dbReference type="ARBA" id="ARBA00023004"/>
    </source>
</evidence>
<dbReference type="CTD" id="4519"/>
<sequence length="383" mass="43609">MLPFRKRYALTRALARSVYDLPCPVNLSAMWSFGSMLGFMLGSQILSGFLLSLHYFPDSEKAFARVAHIERDVNYGWWWRGVHANGASLMMLFMYIHMARGLYFDSYSTYLRVWRSGAVLYVMTMAICFLGYVLPWGQMSYWGATVITNLFSVIPLAGPSIVRLMWGGYTVGGPTLNRFYSFHFLLPFAMIPMVALHLHFLHKLGSSNPLGVDGDDGELVPFHPYYSLADLQGIICASFLLHLLVCEYPHLLGDPENFVPANPLSTPIHIKPEWYFLPYYAILRSIPHKGWGVLAMVMAVVLPFIIPTFFKNGMYQGVHNVMGREWFFWGFVGNWLALGWVGGCPVDEPYLTLSRIHTVAFFLYFPVEFILLRASEEYYTGGS</sequence>
<feature type="domain" description="Cytochrome b/b6 C-terminal region profile" evidence="20">
    <location>
        <begin position="212"/>
        <end position="383"/>
    </location>
</feature>
<dbReference type="PANTHER" id="PTHR19271:SF16">
    <property type="entry name" value="CYTOCHROME B"/>
    <property type="match status" value="1"/>
</dbReference>
<dbReference type="PIRSF" id="PIRSF038885">
    <property type="entry name" value="COB"/>
    <property type="match status" value="1"/>
</dbReference>
<keyword evidence="5 17" id="KW-0349">Heme</keyword>
<evidence type="ECO:0000256" key="3">
    <source>
        <dbReference type="ARBA" id="ARBA00013531"/>
    </source>
</evidence>
<dbReference type="GO" id="GO:0008121">
    <property type="term" value="F:quinol-cytochrome-c reductase activity"/>
    <property type="evidence" value="ECO:0007669"/>
    <property type="project" value="InterPro"/>
</dbReference>
<dbReference type="CDD" id="cd00290">
    <property type="entry name" value="cytochrome_b_C"/>
    <property type="match status" value="1"/>
</dbReference>
<dbReference type="InterPro" id="IPR036150">
    <property type="entry name" value="Cyt_b/b6_C_sf"/>
</dbReference>
<evidence type="ECO:0000256" key="1">
    <source>
        <dbReference type="ARBA" id="ARBA00002566"/>
    </source>
</evidence>
<dbReference type="InterPro" id="IPR048260">
    <property type="entry name" value="Cytochrome_b_C_euk/bac"/>
</dbReference>
<feature type="transmembrane region" description="Helical" evidence="18">
    <location>
        <begin position="141"/>
        <end position="162"/>
    </location>
</feature>
<dbReference type="RefSeq" id="YP_009327454.1">
    <property type="nucleotide sequence ID" value="NC_032055.1"/>
</dbReference>
<keyword evidence="8 17" id="KW-0479">Metal-binding</keyword>
<evidence type="ECO:0000256" key="15">
    <source>
        <dbReference type="ARBA" id="ARBA00023136"/>
    </source>
</evidence>
<dbReference type="GO" id="GO:0045275">
    <property type="term" value="C:respiratory chain complex III"/>
    <property type="evidence" value="ECO:0007669"/>
    <property type="project" value="InterPro"/>
</dbReference>
<keyword evidence="14 18" id="KW-0496">Mitochondrion</keyword>
<dbReference type="PANTHER" id="PTHR19271">
    <property type="entry name" value="CYTOCHROME B"/>
    <property type="match status" value="1"/>
</dbReference>
<feature type="transmembrane region" description="Helical" evidence="18">
    <location>
        <begin position="118"/>
        <end position="134"/>
    </location>
</feature>
<keyword evidence="12 17" id="KW-0408">Iron</keyword>
<feature type="transmembrane region" description="Helical" evidence="18">
    <location>
        <begin position="182"/>
        <end position="201"/>
    </location>
</feature>
<dbReference type="Pfam" id="PF00033">
    <property type="entry name" value="Cytochrome_B"/>
    <property type="match status" value="1"/>
</dbReference>
<evidence type="ECO:0000256" key="2">
    <source>
        <dbReference type="ARBA" id="ARBA00004448"/>
    </source>
</evidence>
<dbReference type="AlphaFoldDB" id="A0A1I9WKB1"/>
<dbReference type="InterPro" id="IPR048259">
    <property type="entry name" value="Cytochrome_b_N_euk/bac"/>
</dbReference>
<feature type="binding site" description="axial binding residue" evidence="17">
    <location>
        <position position="97"/>
    </location>
    <ligand>
        <name>heme b</name>
        <dbReference type="ChEBI" id="CHEBI:60344"/>
        <label>b566</label>
    </ligand>
    <ligandPart>
        <name>Fe</name>
        <dbReference type="ChEBI" id="CHEBI:18248"/>
    </ligandPart>
</feature>
<evidence type="ECO:0000256" key="14">
    <source>
        <dbReference type="ARBA" id="ARBA00023128"/>
    </source>
</evidence>
<evidence type="ECO:0000256" key="17">
    <source>
        <dbReference type="PIRSR" id="PIRSR038885-2"/>
    </source>
</evidence>
<keyword evidence="9" id="KW-0999">Mitochondrion inner membrane</keyword>
<keyword evidence="15 18" id="KW-0472">Membrane</keyword>
<evidence type="ECO:0000259" key="19">
    <source>
        <dbReference type="PROSITE" id="PS51002"/>
    </source>
</evidence>
<feature type="transmembrane region" description="Helical" evidence="18">
    <location>
        <begin position="326"/>
        <end position="344"/>
    </location>
</feature>
<dbReference type="GO" id="GO:0016491">
    <property type="term" value="F:oxidoreductase activity"/>
    <property type="evidence" value="ECO:0007669"/>
    <property type="project" value="UniProtKB-UniRule"/>
</dbReference>
<evidence type="ECO:0000259" key="20">
    <source>
        <dbReference type="PROSITE" id="PS51003"/>
    </source>
</evidence>
<feature type="domain" description="Cytochrome b/b6 N-terminal region profile" evidence="19">
    <location>
        <begin position="1"/>
        <end position="210"/>
    </location>
</feature>
<comment type="subcellular location">
    <subcellularLocation>
        <location evidence="2">Mitochondrion inner membrane</location>
        <topology evidence="2">Multi-pass membrane protein</topology>
    </subcellularLocation>
</comment>
<dbReference type="InterPro" id="IPR027387">
    <property type="entry name" value="Cytb/b6-like_sf"/>
</dbReference>
<feature type="binding site" description="axial binding residue" evidence="17">
    <location>
        <position position="197"/>
    </location>
    <ligand>
        <name>heme b</name>
        <dbReference type="ChEBI" id="CHEBI:60344"/>
        <label>b566</label>
    </ligand>
    <ligandPart>
        <name>Fe</name>
        <dbReference type="ChEBI" id="CHEBI:18248"/>
    </ligandPart>
</feature>
<evidence type="ECO:0000256" key="4">
    <source>
        <dbReference type="ARBA" id="ARBA00022448"/>
    </source>
</evidence>
<name>A0A1I9WKB1_9ANNE</name>
<dbReference type="Gene3D" id="1.20.810.10">
    <property type="entry name" value="Cytochrome Bc1 Complex, Chain C"/>
    <property type="match status" value="1"/>
</dbReference>
<evidence type="ECO:0000256" key="16">
    <source>
        <dbReference type="PIRSR" id="PIRSR038885-1"/>
    </source>
</evidence>
<evidence type="ECO:0000256" key="6">
    <source>
        <dbReference type="ARBA" id="ARBA00022660"/>
    </source>
</evidence>
<dbReference type="GeneID" id="30512711"/>
<feature type="transmembrane region" description="Helical" evidence="18">
    <location>
        <begin position="77"/>
        <end position="98"/>
    </location>
</feature>
<evidence type="ECO:0000256" key="10">
    <source>
        <dbReference type="ARBA" id="ARBA00022982"/>
    </source>
</evidence>
<feature type="transmembrane region" description="Helical" evidence="18">
    <location>
        <begin position="356"/>
        <end position="374"/>
    </location>
</feature>
<keyword evidence="13" id="KW-0830">Ubiquinone</keyword>
<organism evidence="21">
    <name type="scientific">Spirobranchus giganteus</name>
    <dbReference type="NCBI Taxonomy" id="1914524"/>
    <lineage>
        <taxon>Eukaryota</taxon>
        <taxon>Metazoa</taxon>
        <taxon>Spiralia</taxon>
        <taxon>Lophotrochozoa</taxon>
        <taxon>Annelida</taxon>
        <taxon>Polychaeta</taxon>
        <taxon>Sedentaria</taxon>
        <taxon>Canalipalpata</taxon>
        <taxon>Sabellida</taxon>
        <taxon>Serpulidae</taxon>
        <taxon>Spirobranchus</taxon>
    </lineage>
</organism>
<comment type="function">
    <text evidence="1 18">Component of the ubiquinol-cytochrome c reductase complex (complex III or cytochrome b-c1 complex) that is part of the mitochondrial respiratory chain. The b-c1 complex mediates electron transfer from ubiquinol to cytochrome c. Contributes to the generation of a proton gradient across the mitochondrial membrane that is then used for ATP synthesis.</text>
</comment>
<dbReference type="InterPro" id="IPR005797">
    <property type="entry name" value="Cyt_b/b6_N"/>
</dbReference>
<feature type="binding site" description="axial binding residue" evidence="17">
    <location>
        <position position="183"/>
    </location>
    <ligand>
        <name>heme b</name>
        <dbReference type="ChEBI" id="CHEBI:60344"/>
        <label>b562</label>
    </ligand>
    <ligandPart>
        <name>Fe</name>
        <dbReference type="ChEBI" id="CHEBI:18248"/>
    </ligandPart>
</feature>
<gene>
    <name evidence="21" type="primary">CYTB</name>
</gene>
<accession>A0A1I9WKB1</accession>
<dbReference type="GO" id="GO:0005743">
    <property type="term" value="C:mitochondrial inner membrane"/>
    <property type="evidence" value="ECO:0007669"/>
    <property type="project" value="UniProtKB-SubCell"/>
</dbReference>
<feature type="binding site" evidence="16">
    <location>
        <position position="202"/>
    </location>
    <ligand>
        <name>a ubiquinone</name>
        <dbReference type="ChEBI" id="CHEBI:16389"/>
    </ligand>
</feature>
<dbReference type="InterPro" id="IPR005798">
    <property type="entry name" value="Cyt_b/b6_C"/>
</dbReference>
<dbReference type="SUPFAM" id="SSF81648">
    <property type="entry name" value="a domain/subunit of cytochrome bc1 complex (Ubiquinol-cytochrome c reductase)"/>
    <property type="match status" value="1"/>
</dbReference>
<feature type="transmembrane region" description="Helical" evidence="18">
    <location>
        <begin position="36"/>
        <end position="56"/>
    </location>
</feature>
<dbReference type="EMBL" id="KX156257">
    <property type="protein sequence ID" value="APA32606.1"/>
    <property type="molecule type" value="Genomic_DNA"/>
</dbReference>
<dbReference type="PROSITE" id="PS51002">
    <property type="entry name" value="CYTB_NTER"/>
    <property type="match status" value="1"/>
</dbReference>
<evidence type="ECO:0000256" key="18">
    <source>
        <dbReference type="RuleBase" id="RU362117"/>
    </source>
</evidence>
<evidence type="ECO:0000313" key="21">
    <source>
        <dbReference type="EMBL" id="APA32606.1"/>
    </source>
</evidence>
<comment type="cofactor">
    <cofactor evidence="17">
        <name>heme</name>
        <dbReference type="ChEBI" id="CHEBI:30413"/>
    </cofactor>
    <text evidence="17">Binds 2 heme groups non-covalently.</text>
</comment>
<comment type="similarity">
    <text evidence="18">Belongs to the cytochrome b family.</text>
</comment>
<proteinExistence type="inferred from homology"/>
<evidence type="ECO:0000256" key="13">
    <source>
        <dbReference type="ARBA" id="ARBA00023075"/>
    </source>
</evidence>
<reference evidence="21" key="1">
    <citation type="submission" date="2016-04" db="EMBL/GenBank/DDBJ databases">
        <title>Mitochondrial genome of the christmas tree worm Spirobranchus giganteus (Annelida: Serpulidae) reveals complete different aspects within mitochondrial Annelida evolution.</title>
        <authorList>
            <person name="Seixas V.C."/>
            <person name="Russo C.A.M."/>
            <person name="Paiva P.C."/>
        </authorList>
    </citation>
    <scope>NUCLEOTIDE SEQUENCE</scope>
</reference>
<dbReference type="CDD" id="cd00284">
    <property type="entry name" value="Cytochrome_b_N"/>
    <property type="match status" value="1"/>
</dbReference>
<dbReference type="SUPFAM" id="SSF81342">
    <property type="entry name" value="Transmembrane di-heme cytochromes"/>
    <property type="match status" value="1"/>
</dbReference>
<keyword evidence="6 18" id="KW-0679">Respiratory chain</keyword>
<evidence type="ECO:0000256" key="7">
    <source>
        <dbReference type="ARBA" id="ARBA00022692"/>
    </source>
</evidence>
<evidence type="ECO:0000256" key="5">
    <source>
        <dbReference type="ARBA" id="ARBA00022617"/>
    </source>
</evidence>
<comment type="cofactor">
    <cofactor evidence="18">
        <name>heme b</name>
        <dbReference type="ChEBI" id="CHEBI:60344"/>
    </cofactor>
    <text evidence="18">Binds 2 heme groups non-covalently.</text>
</comment>
<feature type="binding site" description="axial binding residue" evidence="17">
    <location>
        <position position="83"/>
    </location>
    <ligand>
        <name>heme b</name>
        <dbReference type="ChEBI" id="CHEBI:60344"/>
        <label>b562</label>
    </ligand>
    <ligandPart>
        <name>Fe</name>
        <dbReference type="ChEBI" id="CHEBI:18248"/>
    </ligandPart>
</feature>
<keyword evidence="11 18" id="KW-1133">Transmembrane helix</keyword>
<dbReference type="Pfam" id="PF00032">
    <property type="entry name" value="Cytochrom_B_C"/>
    <property type="match status" value="1"/>
</dbReference>
<dbReference type="GO" id="GO:0046872">
    <property type="term" value="F:metal ion binding"/>
    <property type="evidence" value="ECO:0007669"/>
    <property type="project" value="UniProtKB-UniRule"/>
</dbReference>
<keyword evidence="7 18" id="KW-0812">Transmembrane</keyword>
<evidence type="ECO:0000256" key="9">
    <source>
        <dbReference type="ARBA" id="ARBA00022792"/>
    </source>
</evidence>
<keyword evidence="4 18" id="KW-0813">Transport</keyword>
<protein>
    <recommendedName>
        <fullName evidence="3 18">Cytochrome b</fullName>
    </recommendedName>
</protein>
<geneLocation type="mitochondrion" evidence="21"/>
<evidence type="ECO:0000256" key="8">
    <source>
        <dbReference type="ARBA" id="ARBA00022723"/>
    </source>
</evidence>
<keyword evidence="10 18" id="KW-0249">Electron transport</keyword>
<dbReference type="InterPro" id="IPR030689">
    <property type="entry name" value="Cytochrome_b"/>
</dbReference>
<dbReference type="InterPro" id="IPR016174">
    <property type="entry name" value="Di-haem_cyt_TM"/>
</dbReference>
<dbReference type="GO" id="GO:0006122">
    <property type="term" value="P:mitochondrial electron transport, ubiquinol to cytochrome c"/>
    <property type="evidence" value="ECO:0007669"/>
    <property type="project" value="TreeGrafter"/>
</dbReference>